<sequence length="202" mass="21600">MAQERIILVGMHETLEELDKFDKHAVLLFNAAIESTLGEAAANASRFIPEKPMSGWQLSRATNLSESPTGGMAAMRKSVKSARAKGQSGLTSRSGAGWPIWSQGAAIAGIKTSRKVGKVRGDYTTSAGALIQNDPSGAIFEVAGRKGATGQFVTNLDRFKKASRGIWRALDEKEGSYEAKIAAALNQAKAALQRHLDTNRGR</sequence>
<evidence type="ECO:0000313" key="1">
    <source>
        <dbReference type="EMBL" id="CAB4214906.1"/>
    </source>
</evidence>
<organism evidence="2">
    <name type="scientific">uncultured Caudovirales phage</name>
    <dbReference type="NCBI Taxonomy" id="2100421"/>
    <lineage>
        <taxon>Viruses</taxon>
        <taxon>Duplodnaviria</taxon>
        <taxon>Heunggongvirae</taxon>
        <taxon>Uroviricota</taxon>
        <taxon>Caudoviricetes</taxon>
        <taxon>Peduoviridae</taxon>
        <taxon>Maltschvirus</taxon>
        <taxon>Maltschvirus maltsch</taxon>
    </lineage>
</organism>
<evidence type="ECO:0000313" key="2">
    <source>
        <dbReference type="EMBL" id="CAB4219672.1"/>
    </source>
</evidence>
<protein>
    <submittedName>
        <fullName evidence="2">Uncharacterized protein</fullName>
    </submittedName>
</protein>
<gene>
    <name evidence="1" type="ORF">UFOVP1467_6</name>
    <name evidence="2" type="ORF">UFOVP1616_53</name>
</gene>
<dbReference type="EMBL" id="LR797480">
    <property type="protein sequence ID" value="CAB4219672.1"/>
    <property type="molecule type" value="Genomic_DNA"/>
</dbReference>
<dbReference type="EMBL" id="LR797420">
    <property type="protein sequence ID" value="CAB4214906.1"/>
    <property type="molecule type" value="Genomic_DNA"/>
</dbReference>
<reference evidence="2" key="1">
    <citation type="submission" date="2020-05" db="EMBL/GenBank/DDBJ databases">
        <authorList>
            <person name="Chiriac C."/>
            <person name="Salcher M."/>
            <person name="Ghai R."/>
            <person name="Kavagutti S V."/>
        </authorList>
    </citation>
    <scope>NUCLEOTIDE SEQUENCE</scope>
</reference>
<accession>A0A6J5SVS9</accession>
<name>A0A6J5SVS9_9CAUD</name>
<proteinExistence type="predicted"/>